<reference evidence="18 19" key="1">
    <citation type="submission" date="2019-08" db="EMBL/GenBank/DDBJ databases">
        <title>Actinomadura sp. nov. CYP1-5 isolated from mountain soil.</title>
        <authorList>
            <person name="Songsumanus A."/>
            <person name="Kuncharoen N."/>
            <person name="Kudo T."/>
            <person name="Yuki M."/>
            <person name="Igarashi Y."/>
            <person name="Tanasupawat S."/>
        </authorList>
    </citation>
    <scope>NUCLEOTIDE SEQUENCE [LARGE SCALE GENOMIC DNA]</scope>
    <source>
        <strain evidence="18 19">CYP1-5</strain>
    </source>
</reference>
<keyword evidence="10 15" id="KW-0464">Manganese</keyword>
<evidence type="ECO:0000256" key="14">
    <source>
        <dbReference type="PIRSR" id="PIRSR039102-2"/>
    </source>
</evidence>
<dbReference type="SUPFAM" id="SSF52440">
    <property type="entry name" value="PreATP-grasp domain"/>
    <property type="match status" value="1"/>
</dbReference>
<feature type="binding site" evidence="14">
    <location>
        <begin position="169"/>
        <end position="171"/>
    </location>
    <ligand>
        <name>ATP</name>
        <dbReference type="ChEBI" id="CHEBI:30616"/>
    </ligand>
</feature>
<dbReference type="NCBIfam" id="NF000206">
    <property type="entry name" value="D_ala_D_lac"/>
    <property type="match status" value="1"/>
</dbReference>
<comment type="catalytic activity">
    <reaction evidence="12">
        <text>2 D-alanine + ATP = D-alanyl-D-alanine + ADP + phosphate + H(+)</text>
        <dbReference type="Rhea" id="RHEA:11224"/>
        <dbReference type="ChEBI" id="CHEBI:15378"/>
        <dbReference type="ChEBI" id="CHEBI:30616"/>
        <dbReference type="ChEBI" id="CHEBI:43474"/>
        <dbReference type="ChEBI" id="CHEBI:57416"/>
        <dbReference type="ChEBI" id="CHEBI:57822"/>
        <dbReference type="ChEBI" id="CHEBI:456216"/>
        <dbReference type="EC" id="6.3.2.4"/>
    </reaction>
</comment>
<evidence type="ECO:0000256" key="10">
    <source>
        <dbReference type="ARBA" id="ARBA00023211"/>
    </source>
</evidence>
<proteinExistence type="inferred from homology"/>
<comment type="cofactor">
    <cofactor evidence="15">
        <name>Mg(2+)</name>
        <dbReference type="ChEBI" id="CHEBI:18420"/>
    </cofactor>
    <cofactor evidence="15">
        <name>Mn(2+)</name>
        <dbReference type="ChEBI" id="CHEBI:29035"/>
    </cofactor>
    <text evidence="15">Binds 2 magnesium or manganese ions per subunit.</text>
</comment>
<comment type="caution">
    <text evidence="18">The sequence shown here is derived from an EMBL/GenBank/DDBJ whole genome shotgun (WGS) entry which is preliminary data.</text>
</comment>
<feature type="binding site" evidence="15">
    <location>
        <position position="307"/>
    </location>
    <ligand>
        <name>Mg(2+)</name>
        <dbReference type="ChEBI" id="CHEBI:18420"/>
        <label>2</label>
    </ligand>
</feature>
<keyword evidence="8 12" id="KW-0133">Cell shape</keyword>
<feature type="active site" evidence="13">
    <location>
        <position position="316"/>
    </location>
</feature>
<evidence type="ECO:0000256" key="3">
    <source>
        <dbReference type="ARBA" id="ARBA00022598"/>
    </source>
</evidence>
<comment type="cofactor">
    <cofactor evidence="1">
        <name>Mn(2+)</name>
        <dbReference type="ChEBI" id="CHEBI:29035"/>
    </cofactor>
</comment>
<keyword evidence="4 15" id="KW-0479">Metal-binding</keyword>
<comment type="subcellular location">
    <subcellularLocation>
        <location evidence="12">Cytoplasm</location>
    </subcellularLocation>
</comment>
<dbReference type="GO" id="GO:0008716">
    <property type="term" value="F:D-alanine-D-alanine ligase activity"/>
    <property type="evidence" value="ECO:0007669"/>
    <property type="project" value="UniProtKB-UniRule"/>
</dbReference>
<evidence type="ECO:0000256" key="7">
    <source>
        <dbReference type="ARBA" id="ARBA00022842"/>
    </source>
</evidence>
<dbReference type="InterPro" id="IPR011127">
    <property type="entry name" value="Dala_Dala_lig_N"/>
</dbReference>
<accession>A0A5D3FTX6</accession>
<dbReference type="PROSITE" id="PS00843">
    <property type="entry name" value="DALA_DALA_LIGASE_1"/>
    <property type="match status" value="1"/>
</dbReference>
<dbReference type="EMBL" id="VSRQ01000002">
    <property type="protein sequence ID" value="TYK50565.1"/>
    <property type="molecule type" value="Genomic_DNA"/>
</dbReference>
<dbReference type="AlphaFoldDB" id="A0A5D3FTX6"/>
<evidence type="ECO:0000256" key="2">
    <source>
        <dbReference type="ARBA" id="ARBA00010871"/>
    </source>
</evidence>
<keyword evidence="6 16" id="KW-0067">ATP-binding</keyword>
<sequence>MSRLKVGVIFGGACEEHLVSVKSAREVARSLDTEKYEPLWIGITADGVWKLCDGPAADWENGSARPVTLSPDRSVHGLLVMGQGGYETVRLDLVFPVLHGKLGEDGAIQGLLELSGIPYIGCDIQGSAVCMDKSLTYTVAKSAGIATPNFRVVEENEKVDSDRLRYPVFVKPARSGSSFGVSKVADKNELASALSAAHQYDSKALIEEAVVGSEIGCAVLEERFGLVTGEVDRVDLSHGFFRIHQEDSPETGSENSTFIVPADISDDSRRLVQETAKTIYRALGCKGIARVDMFLTDDGQVVLNEVNTMPGLTSYSRYPRMMAAAGLSLSDVIDRLISTALHGKER</sequence>
<dbReference type="InterPro" id="IPR011761">
    <property type="entry name" value="ATP-grasp"/>
</dbReference>
<dbReference type="EC" id="6.3.2.4" evidence="12"/>
<dbReference type="Gene3D" id="3.30.470.20">
    <property type="entry name" value="ATP-grasp fold, B domain"/>
    <property type="match status" value="1"/>
</dbReference>
<dbReference type="InterPro" id="IPR005905">
    <property type="entry name" value="D_ala_D_ala"/>
</dbReference>
<dbReference type="GO" id="GO:0008360">
    <property type="term" value="P:regulation of cell shape"/>
    <property type="evidence" value="ECO:0007669"/>
    <property type="project" value="UniProtKB-KW"/>
</dbReference>
<dbReference type="Proteomes" id="UP000323505">
    <property type="component" value="Unassembled WGS sequence"/>
</dbReference>
<comment type="function">
    <text evidence="12">Cell wall formation.</text>
</comment>
<dbReference type="PANTHER" id="PTHR23132:SF25">
    <property type="entry name" value="D-ALANINE--D-ALANINE LIGASE A"/>
    <property type="match status" value="1"/>
</dbReference>
<dbReference type="GO" id="GO:0005524">
    <property type="term" value="F:ATP binding"/>
    <property type="evidence" value="ECO:0007669"/>
    <property type="project" value="UniProtKB-UniRule"/>
</dbReference>
<evidence type="ECO:0000256" key="6">
    <source>
        <dbReference type="ARBA" id="ARBA00022840"/>
    </source>
</evidence>
<keyword evidence="7 15" id="KW-0460">Magnesium</keyword>
<evidence type="ECO:0000256" key="13">
    <source>
        <dbReference type="PIRSR" id="PIRSR039102-1"/>
    </source>
</evidence>
<dbReference type="SUPFAM" id="SSF56059">
    <property type="entry name" value="Glutathione synthetase ATP-binding domain-like"/>
    <property type="match status" value="1"/>
</dbReference>
<dbReference type="Gene3D" id="3.40.50.20">
    <property type="match status" value="1"/>
</dbReference>
<feature type="binding site" evidence="14">
    <location>
        <begin position="177"/>
        <end position="178"/>
    </location>
    <ligand>
        <name>ATP</name>
        <dbReference type="ChEBI" id="CHEBI:30616"/>
    </ligand>
</feature>
<dbReference type="InterPro" id="IPR058165">
    <property type="entry name" value="VanA-like"/>
</dbReference>
<dbReference type="FunFam" id="3.30.470.20:FF:000008">
    <property type="entry name" value="D-alanine--D-alanine ligase"/>
    <property type="match status" value="1"/>
</dbReference>
<dbReference type="NCBIfam" id="TIGR01205">
    <property type="entry name" value="D_ala_D_alaTIGR"/>
    <property type="match status" value="1"/>
</dbReference>
<evidence type="ECO:0000256" key="11">
    <source>
        <dbReference type="ARBA" id="ARBA00023316"/>
    </source>
</evidence>
<feature type="binding site" evidence="15">
    <location>
        <position position="305"/>
    </location>
    <ligand>
        <name>Mg(2+)</name>
        <dbReference type="ChEBI" id="CHEBI:18420"/>
        <label>2</label>
    </ligand>
</feature>
<evidence type="ECO:0000313" key="18">
    <source>
        <dbReference type="EMBL" id="TYK50565.1"/>
    </source>
</evidence>
<dbReference type="GO" id="GO:0046872">
    <property type="term" value="F:metal ion binding"/>
    <property type="evidence" value="ECO:0007669"/>
    <property type="project" value="UniProtKB-KW"/>
</dbReference>
<feature type="active site" evidence="13">
    <location>
        <position position="16"/>
    </location>
</feature>
<evidence type="ECO:0000256" key="4">
    <source>
        <dbReference type="ARBA" id="ARBA00022723"/>
    </source>
</evidence>
<dbReference type="GO" id="GO:0009252">
    <property type="term" value="P:peptidoglycan biosynthetic process"/>
    <property type="evidence" value="ECO:0007669"/>
    <property type="project" value="UniProtKB-UniRule"/>
</dbReference>
<dbReference type="InterPro" id="IPR000291">
    <property type="entry name" value="D-Ala_lig_Van_CS"/>
</dbReference>
<feature type="domain" description="ATP-grasp" evidence="17">
    <location>
        <begin position="137"/>
        <end position="338"/>
    </location>
</feature>
<dbReference type="Pfam" id="PF01820">
    <property type="entry name" value="Dala_Dala_lig_N"/>
    <property type="match status" value="1"/>
</dbReference>
<name>A0A5D3FTX6_9ACTN</name>
<dbReference type="PROSITE" id="PS00844">
    <property type="entry name" value="DALA_DALA_LIGASE_2"/>
    <property type="match status" value="1"/>
</dbReference>
<feature type="binding site" evidence="14">
    <location>
        <begin position="304"/>
        <end position="305"/>
    </location>
    <ligand>
        <name>ATP</name>
        <dbReference type="ChEBI" id="CHEBI:30616"/>
    </ligand>
</feature>
<feature type="binding site" evidence="14">
    <location>
        <position position="133"/>
    </location>
    <ligand>
        <name>ATP</name>
        <dbReference type="ChEBI" id="CHEBI:30616"/>
    </ligand>
</feature>
<keyword evidence="5 14" id="KW-0547">Nucleotide-binding</keyword>
<evidence type="ECO:0000313" key="19">
    <source>
        <dbReference type="Proteomes" id="UP000323505"/>
    </source>
</evidence>
<evidence type="ECO:0000256" key="15">
    <source>
        <dbReference type="PIRSR" id="PIRSR039102-3"/>
    </source>
</evidence>
<comment type="pathway">
    <text evidence="12">Cell wall biogenesis; peptidoglycan biosynthesis.</text>
</comment>
<feature type="binding site" evidence="15">
    <location>
        <position position="305"/>
    </location>
    <ligand>
        <name>Mg(2+)</name>
        <dbReference type="ChEBI" id="CHEBI:18420"/>
        <label>1</label>
    </ligand>
</feature>
<dbReference type="InterPro" id="IPR013815">
    <property type="entry name" value="ATP_grasp_subdomain_1"/>
</dbReference>
<dbReference type="PANTHER" id="PTHR23132">
    <property type="entry name" value="D-ALANINE--D-ALANINE LIGASE"/>
    <property type="match status" value="1"/>
</dbReference>
<dbReference type="InterPro" id="IPR011095">
    <property type="entry name" value="Dala_Dala_lig_C"/>
</dbReference>
<feature type="active site" evidence="13">
    <location>
        <position position="177"/>
    </location>
</feature>
<dbReference type="HAMAP" id="MF_00047">
    <property type="entry name" value="Dala_Dala_lig"/>
    <property type="match status" value="1"/>
</dbReference>
<evidence type="ECO:0000256" key="16">
    <source>
        <dbReference type="PROSITE-ProRule" id="PRU00409"/>
    </source>
</evidence>
<protein>
    <recommendedName>
        <fullName evidence="12">D-alanine--D-alanine ligase</fullName>
        <ecNumber evidence="12">6.3.2.4</ecNumber>
    </recommendedName>
    <alternativeName>
        <fullName evidence="12">D-Ala-D-Ala ligase</fullName>
    </alternativeName>
    <alternativeName>
        <fullName evidence="12">D-alanylalanine synthetase</fullName>
    </alternativeName>
</protein>
<dbReference type="Pfam" id="PF07478">
    <property type="entry name" value="Dala_Dala_lig_C"/>
    <property type="match status" value="1"/>
</dbReference>
<dbReference type="PIRSF" id="PIRSF039102">
    <property type="entry name" value="Ddl/VanB"/>
    <property type="match status" value="1"/>
</dbReference>
<keyword evidence="9 12" id="KW-0573">Peptidoglycan synthesis</keyword>
<evidence type="ECO:0000256" key="5">
    <source>
        <dbReference type="ARBA" id="ARBA00022741"/>
    </source>
</evidence>
<feature type="binding site" evidence="14">
    <location>
        <begin position="207"/>
        <end position="214"/>
    </location>
    <ligand>
        <name>ATP</name>
        <dbReference type="ChEBI" id="CHEBI:30616"/>
    </ligand>
</feature>
<organism evidence="18 19">
    <name type="scientific">Actinomadura decatromicini</name>
    <dbReference type="NCBI Taxonomy" id="2604572"/>
    <lineage>
        <taxon>Bacteria</taxon>
        <taxon>Bacillati</taxon>
        <taxon>Actinomycetota</taxon>
        <taxon>Actinomycetes</taxon>
        <taxon>Streptosporangiales</taxon>
        <taxon>Thermomonosporaceae</taxon>
        <taxon>Actinomadura</taxon>
    </lineage>
</organism>
<keyword evidence="19" id="KW-1185">Reference proteome</keyword>
<dbReference type="GO" id="GO:0071555">
    <property type="term" value="P:cell wall organization"/>
    <property type="evidence" value="ECO:0007669"/>
    <property type="project" value="UniProtKB-KW"/>
</dbReference>
<feature type="binding site" evidence="15">
    <location>
        <position position="292"/>
    </location>
    <ligand>
        <name>Mg(2+)</name>
        <dbReference type="ChEBI" id="CHEBI:18420"/>
        <label>1</label>
    </ligand>
</feature>
<dbReference type="PROSITE" id="PS50975">
    <property type="entry name" value="ATP_GRASP"/>
    <property type="match status" value="1"/>
</dbReference>
<evidence type="ECO:0000259" key="17">
    <source>
        <dbReference type="PROSITE" id="PS50975"/>
    </source>
</evidence>
<keyword evidence="3 12" id="KW-0436">Ligase</keyword>
<gene>
    <name evidence="18" type="primary">vanA</name>
    <name evidence="12" type="synonym">ddl</name>
    <name evidence="18" type="ORF">FXF68_08595</name>
</gene>
<comment type="similarity">
    <text evidence="2 12">Belongs to the D-alanine--D-alanine ligase family.</text>
</comment>
<keyword evidence="12" id="KW-0963">Cytoplasm</keyword>
<evidence type="ECO:0000256" key="12">
    <source>
        <dbReference type="HAMAP-Rule" id="MF_00047"/>
    </source>
</evidence>
<dbReference type="GO" id="GO:0005829">
    <property type="term" value="C:cytosol"/>
    <property type="evidence" value="ECO:0007669"/>
    <property type="project" value="TreeGrafter"/>
</dbReference>
<evidence type="ECO:0000256" key="8">
    <source>
        <dbReference type="ARBA" id="ARBA00022960"/>
    </source>
</evidence>
<keyword evidence="11 12" id="KW-0961">Cell wall biogenesis/degradation</keyword>
<dbReference type="UniPathway" id="UPA00219"/>
<dbReference type="InterPro" id="IPR016185">
    <property type="entry name" value="PreATP-grasp_dom_sf"/>
</dbReference>
<dbReference type="NCBIfam" id="NF002528">
    <property type="entry name" value="PRK01966.1-4"/>
    <property type="match status" value="1"/>
</dbReference>
<evidence type="ECO:0000256" key="1">
    <source>
        <dbReference type="ARBA" id="ARBA00001936"/>
    </source>
</evidence>
<evidence type="ECO:0000256" key="9">
    <source>
        <dbReference type="ARBA" id="ARBA00022984"/>
    </source>
</evidence>
<dbReference type="Gene3D" id="3.30.1490.20">
    <property type="entry name" value="ATP-grasp fold, A domain"/>
    <property type="match status" value="1"/>
</dbReference>
<dbReference type="RefSeq" id="WP_148758425.1">
    <property type="nucleotide sequence ID" value="NZ_VSRQ01000002.1"/>
</dbReference>